<dbReference type="PANTHER" id="PTHR35008">
    <property type="entry name" value="BLL4482 PROTEIN-RELATED"/>
    <property type="match status" value="1"/>
</dbReference>
<dbReference type="AlphaFoldDB" id="A0A1M6M5W9"/>
<evidence type="ECO:0000256" key="4">
    <source>
        <dbReference type="PROSITE-ProRule" id="PRU00433"/>
    </source>
</evidence>
<keyword evidence="5" id="KW-1133">Transmembrane helix</keyword>
<dbReference type="PROSITE" id="PS51007">
    <property type="entry name" value="CYTC"/>
    <property type="match status" value="1"/>
</dbReference>
<sequence length="376" mass="40577">METTPDPSPRLQPEDKQAFIKIAGLLTWVIALMVLVVAVTAYIVVFNPKTPDLLADAPATTAAAASGPAAGLPDVAGGAVGSKTNFFQPARFVLDSVKPDPEGQLIRYGHELIAHTAHYLGPQVANPALRLAGSNLACQNCHLQAGQKAFSAPYVGIWGIYPTYKGREDAISTLEDRINGCMTRSLNGRPLPVDGKEMKAIITYMKWLGRQVPVGEKVKGQGFVKFTMPNREANLGQGKIVFAQQCTSCHGANGQGRLNGTLAADGYQYPPLWGPDSYNDGAGMHRLQTAARFIKANMPFGATAEHSILTDDAAYDVAAYINSLPRPRMAHLEKDYPNLKKKPADCPYPPYADRFTQHQHQFGPYAAMEAGKKGGE</sequence>
<proteinExistence type="predicted"/>
<evidence type="ECO:0000313" key="7">
    <source>
        <dbReference type="EMBL" id="SHJ78871.1"/>
    </source>
</evidence>
<keyword evidence="1 4" id="KW-0349">Heme</keyword>
<keyword evidence="5" id="KW-0812">Transmembrane</keyword>
<keyword evidence="8" id="KW-1185">Reference proteome</keyword>
<dbReference type="GO" id="GO:0020037">
    <property type="term" value="F:heme binding"/>
    <property type="evidence" value="ECO:0007669"/>
    <property type="project" value="InterPro"/>
</dbReference>
<evidence type="ECO:0000256" key="3">
    <source>
        <dbReference type="ARBA" id="ARBA00023004"/>
    </source>
</evidence>
<accession>A0A1M6M5W9</accession>
<feature type="domain" description="Cytochrome c" evidence="6">
    <location>
        <begin position="233"/>
        <end position="325"/>
    </location>
</feature>
<dbReference type="InterPro" id="IPR009056">
    <property type="entry name" value="Cyt_c-like_dom"/>
</dbReference>
<protein>
    <submittedName>
        <fullName evidence="7">Cytochrome c</fullName>
    </submittedName>
</protein>
<keyword evidence="2 4" id="KW-0479">Metal-binding</keyword>
<name>A0A1M6M5W9_9BACT</name>
<feature type="transmembrane region" description="Helical" evidence="5">
    <location>
        <begin position="20"/>
        <end position="45"/>
    </location>
</feature>
<dbReference type="OrthoDB" id="9779283at2"/>
<evidence type="ECO:0000313" key="8">
    <source>
        <dbReference type="Proteomes" id="UP000184418"/>
    </source>
</evidence>
<dbReference type="RefSeq" id="WP_019949222.1">
    <property type="nucleotide sequence ID" value="NZ_FQYN01000011.1"/>
</dbReference>
<dbReference type="InterPro" id="IPR051459">
    <property type="entry name" value="Cytochrome_c-type_DH"/>
</dbReference>
<reference evidence="7 8" key="1">
    <citation type="submission" date="2016-11" db="EMBL/GenBank/DDBJ databases">
        <authorList>
            <person name="Jaros S."/>
            <person name="Januszkiewicz K."/>
            <person name="Wedrychowicz H."/>
        </authorList>
    </citation>
    <scope>NUCLEOTIDE SEQUENCE [LARGE SCALE GENOMIC DNA]</scope>
    <source>
        <strain evidence="7 8">DSM 21074</strain>
    </source>
</reference>
<gene>
    <name evidence="7" type="ORF">SAMN02745146_0159</name>
</gene>
<keyword evidence="5" id="KW-0472">Membrane</keyword>
<dbReference type="Proteomes" id="UP000184418">
    <property type="component" value="Unassembled WGS sequence"/>
</dbReference>
<dbReference type="STRING" id="1121955.SAMN02745146_0159"/>
<dbReference type="Gene3D" id="1.10.760.10">
    <property type="entry name" value="Cytochrome c-like domain"/>
    <property type="match status" value="2"/>
</dbReference>
<evidence type="ECO:0000256" key="5">
    <source>
        <dbReference type="SAM" id="Phobius"/>
    </source>
</evidence>
<keyword evidence="3 4" id="KW-0408">Iron</keyword>
<dbReference type="SUPFAM" id="SSF46626">
    <property type="entry name" value="Cytochrome c"/>
    <property type="match status" value="2"/>
</dbReference>
<organism evidence="7 8">
    <name type="scientific">Hymenobacter daecheongensis DSM 21074</name>
    <dbReference type="NCBI Taxonomy" id="1121955"/>
    <lineage>
        <taxon>Bacteria</taxon>
        <taxon>Pseudomonadati</taxon>
        <taxon>Bacteroidota</taxon>
        <taxon>Cytophagia</taxon>
        <taxon>Cytophagales</taxon>
        <taxon>Hymenobacteraceae</taxon>
        <taxon>Hymenobacter</taxon>
    </lineage>
</organism>
<dbReference type="InterPro" id="IPR036909">
    <property type="entry name" value="Cyt_c-like_dom_sf"/>
</dbReference>
<dbReference type="PANTHER" id="PTHR35008:SF9">
    <property type="entry name" value="CYTOCHROME C DOMAIN-CONTAINING PROTEIN"/>
    <property type="match status" value="1"/>
</dbReference>
<dbReference type="Pfam" id="PF21342">
    <property type="entry name" value="SoxA-TsdA_cyt-c"/>
    <property type="match status" value="1"/>
</dbReference>
<dbReference type="EMBL" id="FQYN01000011">
    <property type="protein sequence ID" value="SHJ78871.1"/>
    <property type="molecule type" value="Genomic_DNA"/>
</dbReference>
<dbReference type="GO" id="GO:0046872">
    <property type="term" value="F:metal ion binding"/>
    <property type="evidence" value="ECO:0007669"/>
    <property type="project" value="UniProtKB-KW"/>
</dbReference>
<dbReference type="Pfam" id="PF00034">
    <property type="entry name" value="Cytochrom_C"/>
    <property type="match status" value="1"/>
</dbReference>
<evidence type="ECO:0000256" key="2">
    <source>
        <dbReference type="ARBA" id="ARBA00022723"/>
    </source>
</evidence>
<dbReference type="GO" id="GO:0009055">
    <property type="term" value="F:electron transfer activity"/>
    <property type="evidence" value="ECO:0007669"/>
    <property type="project" value="InterPro"/>
</dbReference>
<evidence type="ECO:0000256" key="1">
    <source>
        <dbReference type="ARBA" id="ARBA00022617"/>
    </source>
</evidence>
<evidence type="ECO:0000259" key="6">
    <source>
        <dbReference type="PROSITE" id="PS51007"/>
    </source>
</evidence>